<name>A0ABP7VWD5_9FLAO</name>
<proteinExistence type="predicted"/>
<accession>A0ABP7VWD5</accession>
<feature type="transmembrane region" description="Helical" evidence="1">
    <location>
        <begin position="6"/>
        <end position="22"/>
    </location>
</feature>
<keyword evidence="1" id="KW-0472">Membrane</keyword>
<protein>
    <submittedName>
        <fullName evidence="2">Uncharacterized protein</fullName>
    </submittedName>
</protein>
<comment type="caution">
    <text evidence="2">The sequence shown here is derived from an EMBL/GenBank/DDBJ whole genome shotgun (WGS) entry which is preliminary data.</text>
</comment>
<feature type="transmembrane region" description="Helical" evidence="1">
    <location>
        <begin position="171"/>
        <end position="197"/>
    </location>
</feature>
<dbReference type="Proteomes" id="UP001500367">
    <property type="component" value="Unassembled WGS sequence"/>
</dbReference>
<evidence type="ECO:0000256" key="1">
    <source>
        <dbReference type="SAM" id="Phobius"/>
    </source>
</evidence>
<evidence type="ECO:0000313" key="3">
    <source>
        <dbReference type="Proteomes" id="UP001500367"/>
    </source>
</evidence>
<organism evidence="2 3">
    <name type="scientific">Flavobacterium cheonanense</name>
    <dbReference type="NCBI Taxonomy" id="706183"/>
    <lineage>
        <taxon>Bacteria</taxon>
        <taxon>Pseudomonadati</taxon>
        <taxon>Bacteroidota</taxon>
        <taxon>Flavobacteriia</taxon>
        <taxon>Flavobacteriales</taxon>
        <taxon>Flavobacteriaceae</taxon>
        <taxon>Flavobacterium</taxon>
    </lineage>
</organism>
<dbReference type="EMBL" id="BAABCT010000006">
    <property type="protein sequence ID" value="GAA4075788.1"/>
    <property type="molecule type" value="Genomic_DNA"/>
</dbReference>
<feature type="transmembrane region" description="Helical" evidence="1">
    <location>
        <begin position="58"/>
        <end position="78"/>
    </location>
</feature>
<keyword evidence="3" id="KW-1185">Reference proteome</keyword>
<gene>
    <name evidence="2" type="ORF">GCM10022389_21970</name>
</gene>
<sequence>MFDKLRLIAHIILGINFLLFLSKYKIGSNAYKIYSIYLGFIVLIEITIKLVVDFGFENLIFSHLYFTGQFILLSLFYLELLTEKYQKKIIKFNLILIPLILMVNFFINPSEIHKFSLLEILLTSISIISYCTFHFYNMLSNRKEFYLINCGIIIYLFGSTVTFLPRNLHVIYGYSFSMALHILNIILYIVYLIFIFLEWRNINLRINK</sequence>
<keyword evidence="1" id="KW-0812">Transmembrane</keyword>
<feature type="transmembrane region" description="Helical" evidence="1">
    <location>
        <begin position="90"/>
        <end position="107"/>
    </location>
</feature>
<evidence type="ECO:0000313" key="2">
    <source>
        <dbReference type="EMBL" id="GAA4075788.1"/>
    </source>
</evidence>
<feature type="transmembrane region" description="Helical" evidence="1">
    <location>
        <begin position="145"/>
        <end position="165"/>
    </location>
</feature>
<feature type="transmembrane region" description="Helical" evidence="1">
    <location>
        <begin position="113"/>
        <end position="133"/>
    </location>
</feature>
<feature type="transmembrane region" description="Helical" evidence="1">
    <location>
        <begin position="34"/>
        <end position="52"/>
    </location>
</feature>
<keyword evidence="1" id="KW-1133">Transmembrane helix</keyword>
<reference evidence="3" key="1">
    <citation type="journal article" date="2019" name="Int. J. Syst. Evol. Microbiol.">
        <title>The Global Catalogue of Microorganisms (GCM) 10K type strain sequencing project: providing services to taxonomists for standard genome sequencing and annotation.</title>
        <authorList>
            <consortium name="The Broad Institute Genomics Platform"/>
            <consortium name="The Broad Institute Genome Sequencing Center for Infectious Disease"/>
            <person name="Wu L."/>
            <person name="Ma J."/>
        </authorList>
    </citation>
    <scope>NUCLEOTIDE SEQUENCE [LARGE SCALE GENOMIC DNA]</scope>
    <source>
        <strain evidence="3">JCM 17069</strain>
    </source>
</reference>